<dbReference type="AlphaFoldDB" id="A0A1G1VS81"/>
<dbReference type="EMBL" id="MHCJ01000003">
    <property type="protein sequence ID" value="OGY18256.1"/>
    <property type="molecule type" value="Genomic_DNA"/>
</dbReference>
<feature type="domain" description="Methyltransferase" evidence="1">
    <location>
        <begin position="81"/>
        <end position="173"/>
    </location>
</feature>
<dbReference type="InterPro" id="IPR050508">
    <property type="entry name" value="Methyltransf_Superfamily"/>
</dbReference>
<dbReference type="Pfam" id="PF13649">
    <property type="entry name" value="Methyltransf_25"/>
    <property type="match status" value="1"/>
</dbReference>
<gene>
    <name evidence="2" type="ORF">A2786_01920</name>
</gene>
<dbReference type="InterPro" id="IPR029063">
    <property type="entry name" value="SAM-dependent_MTases_sf"/>
</dbReference>
<reference evidence="2 3" key="1">
    <citation type="journal article" date="2016" name="Nat. Commun.">
        <title>Thousands of microbial genomes shed light on interconnected biogeochemical processes in an aquifer system.</title>
        <authorList>
            <person name="Anantharaman K."/>
            <person name="Brown C.T."/>
            <person name="Hug L.A."/>
            <person name="Sharon I."/>
            <person name="Castelle C.J."/>
            <person name="Probst A.J."/>
            <person name="Thomas B.C."/>
            <person name="Singh A."/>
            <person name="Wilkins M.J."/>
            <person name="Karaoz U."/>
            <person name="Brodie E.L."/>
            <person name="Williams K.H."/>
            <person name="Hubbard S.S."/>
            <person name="Banfield J.F."/>
        </authorList>
    </citation>
    <scope>NUCLEOTIDE SEQUENCE [LARGE SCALE GENOMIC DNA]</scope>
</reference>
<dbReference type="PANTHER" id="PTHR42912:SF93">
    <property type="entry name" value="N6-ADENOSINE-METHYLTRANSFERASE TMT1A"/>
    <property type="match status" value="1"/>
</dbReference>
<accession>A0A1G1VS81</accession>
<dbReference type="PANTHER" id="PTHR42912">
    <property type="entry name" value="METHYLTRANSFERASE"/>
    <property type="match status" value="1"/>
</dbReference>
<organism evidence="2 3">
    <name type="scientific">Candidatus Chisholmbacteria bacterium RIFCSPHIGHO2_01_FULL_52_32</name>
    <dbReference type="NCBI Taxonomy" id="1797591"/>
    <lineage>
        <taxon>Bacteria</taxon>
        <taxon>Candidatus Chisholmiibacteriota</taxon>
    </lineage>
</organism>
<evidence type="ECO:0000259" key="1">
    <source>
        <dbReference type="Pfam" id="PF13649"/>
    </source>
</evidence>
<dbReference type="GO" id="GO:0008168">
    <property type="term" value="F:methyltransferase activity"/>
    <property type="evidence" value="ECO:0007669"/>
    <property type="project" value="TreeGrafter"/>
</dbReference>
<evidence type="ECO:0000313" key="2">
    <source>
        <dbReference type="EMBL" id="OGY18256.1"/>
    </source>
</evidence>
<dbReference type="CDD" id="cd02440">
    <property type="entry name" value="AdoMet_MTases"/>
    <property type="match status" value="1"/>
</dbReference>
<sequence length="281" mass="31703">MAVGRVEAPNHPDQANGGLTRRYERATALAFVPSESEIASIYDRIAEEFFHHRHDTTTDFDIVGWPWMRTILNGRVNGKDVLDVACGTGVVSHKLFHDFEPESVQGVDISGEMIRISRREIRDKRARFSLQSASQMDFPDDSFDLAISTYGMDYIPDLSSALREIRRVLRPGGSFVFLVPHPNRNQLYYEGGGGEGPFSEGWYVETWPGAGGVEIPKHYLKLGTWIRELDLSGFNFKRMHEPHPLQPAMEAAPEIYQRYMRGPRTVIFDAVTEGARATALS</sequence>
<name>A0A1G1VS81_9BACT</name>
<dbReference type="Gene3D" id="3.40.50.150">
    <property type="entry name" value="Vaccinia Virus protein VP39"/>
    <property type="match status" value="1"/>
</dbReference>
<dbReference type="InterPro" id="IPR041698">
    <property type="entry name" value="Methyltransf_25"/>
</dbReference>
<protein>
    <recommendedName>
        <fullName evidence="1">Methyltransferase domain-containing protein</fullName>
    </recommendedName>
</protein>
<dbReference type="Proteomes" id="UP000179233">
    <property type="component" value="Unassembled WGS sequence"/>
</dbReference>
<proteinExistence type="predicted"/>
<comment type="caution">
    <text evidence="2">The sequence shown here is derived from an EMBL/GenBank/DDBJ whole genome shotgun (WGS) entry which is preliminary data.</text>
</comment>
<dbReference type="SUPFAM" id="SSF53335">
    <property type="entry name" value="S-adenosyl-L-methionine-dependent methyltransferases"/>
    <property type="match status" value="1"/>
</dbReference>
<evidence type="ECO:0000313" key="3">
    <source>
        <dbReference type="Proteomes" id="UP000179233"/>
    </source>
</evidence>